<organism evidence="3 4">
    <name type="scientific">Weissella viridescens</name>
    <name type="common">Lactobacillus viridescens</name>
    <dbReference type="NCBI Taxonomy" id="1629"/>
    <lineage>
        <taxon>Bacteria</taxon>
        <taxon>Bacillati</taxon>
        <taxon>Bacillota</taxon>
        <taxon>Bacilli</taxon>
        <taxon>Lactobacillales</taxon>
        <taxon>Lactobacillaceae</taxon>
        <taxon>Weissella</taxon>
    </lineage>
</organism>
<gene>
    <name evidence="3" type="ORF">D3P96_01805</name>
</gene>
<evidence type="ECO:0000256" key="2">
    <source>
        <dbReference type="SAM" id="Phobius"/>
    </source>
</evidence>
<dbReference type="AlphaFoldDB" id="A0A3P2RDL6"/>
<proteinExistence type="predicted"/>
<evidence type="ECO:0000313" key="4">
    <source>
        <dbReference type="Proteomes" id="UP000275836"/>
    </source>
</evidence>
<feature type="region of interest" description="Disordered" evidence="1">
    <location>
        <begin position="46"/>
        <end position="123"/>
    </location>
</feature>
<keyword evidence="2" id="KW-0812">Transmembrane</keyword>
<comment type="caution">
    <text evidence="3">The sequence shown here is derived from an EMBL/GenBank/DDBJ whole genome shotgun (WGS) entry which is preliminary data.</text>
</comment>
<dbReference type="Proteomes" id="UP000275836">
    <property type="component" value="Unassembled WGS sequence"/>
</dbReference>
<sequence>MAGNETRSARNQSKKQFSWVVVTILAMVIIGIGITIGVVLGSQNSGHETKHDMTMSSKTSDVSDDSSGIDSESNTVDENTSSTVVSESSQTVDPSENDGTASEGDDEMISTLPSDVSPDGAGNYVSADGMTAYIPQGNGKYITLPTSSTPYTGRGYLKQLQLAEYKRENLEKGINQLSDTQKQNLEKIGKN</sequence>
<keyword evidence="2" id="KW-0472">Membrane</keyword>
<evidence type="ECO:0000256" key="1">
    <source>
        <dbReference type="SAM" id="MobiDB-lite"/>
    </source>
</evidence>
<feature type="compositionally biased region" description="Low complexity" evidence="1">
    <location>
        <begin position="54"/>
        <end position="93"/>
    </location>
</feature>
<name>A0A3P2RDL6_WEIVI</name>
<dbReference type="EMBL" id="RHGY01000001">
    <property type="protein sequence ID" value="RRG18743.1"/>
    <property type="molecule type" value="Genomic_DNA"/>
</dbReference>
<accession>A0A3P2RDL6</accession>
<keyword evidence="2" id="KW-1133">Transmembrane helix</keyword>
<reference evidence="3 4" key="1">
    <citation type="submission" date="2018-10" db="EMBL/GenBank/DDBJ databases">
        <title>Draft genome sequence of Weissella viridescens UCO-SMC3.</title>
        <authorList>
            <person name="Garcia-Cancino A."/>
            <person name="Espinoza-Monje M."/>
            <person name="Albarracin L."/>
            <person name="Garcia-Castillo V."/>
            <person name="Campos-Martin J."/>
            <person name="Nakano Y."/>
            <person name="Guitierrez-Zamorano C."/>
            <person name="Ikeda-Ohtsubo W."/>
            <person name="Morita H."/>
            <person name="Kitazawa H."/>
            <person name="Villena J."/>
        </authorList>
    </citation>
    <scope>NUCLEOTIDE SEQUENCE [LARGE SCALE GENOMIC DNA]</scope>
    <source>
        <strain evidence="3 4">UCO-SMC3</strain>
    </source>
</reference>
<protein>
    <submittedName>
        <fullName evidence="3">Uncharacterized protein</fullName>
    </submittedName>
</protein>
<evidence type="ECO:0000313" key="3">
    <source>
        <dbReference type="EMBL" id="RRG18743.1"/>
    </source>
</evidence>
<feature type="transmembrane region" description="Helical" evidence="2">
    <location>
        <begin position="17"/>
        <end position="40"/>
    </location>
</feature>